<dbReference type="Pfam" id="PF25033">
    <property type="entry name" value="VPS13_M"/>
    <property type="match status" value="1"/>
</dbReference>
<dbReference type="eggNOG" id="KOG1809">
    <property type="taxonomic scope" value="Eukaryota"/>
</dbReference>
<dbReference type="InterPro" id="IPR026847">
    <property type="entry name" value="VPS13"/>
</dbReference>
<comment type="similarity">
    <text evidence="1">Belongs to the VPS13 family.</text>
</comment>
<keyword evidence="8" id="KW-1185">Reference proteome</keyword>
<sequence length="2207" mass="248565">MVFESVLTQVLNRFLGAYVENLDTNQLRVGIWGGDVELKDLVLKQSALDDLDLPLQTIYGRIGKLVLKIPWKNLYGAAFVINIEDIYLLAAPNQQVIYNEEKEEIKKSEAKKREILKVELAKKQEADKDKPKADNTFVEKLVTQIIKNIQLNIKNIHIRYEDKVTSPTPFALGITLSDLHVVSTDENWKPAITKEDITKIFKIVTLDGLAIYWNSNTACYDGLPKVDMLHKMCTEIASKNNTPINYKYVLGPINASARLRINQRPELDKPAFTIPKIHLNLDMERLFVGITKAQYRDIIALGDSMDRMMKGTPYRKFRPNVPSYKGNYKTWWHFAYNCVLEGEVRRRRRNWDWNHICKHRDLCREYGTLYEKKLQNKATSDELSRIEECEKVIDVFNIVIIRQRVEFENERRVKTKGPEKGWFGWMWGSKTSIDSDSLESDSGTELRKQFQNAMTKEEKERLYKAIGYQENALPSEFPEAYVDNSCTFILRTLEVELSDDSGNVKRVVFTELKGVKCRVDTRAAANALKLHVKIDEFQTFGLQQDDFLPKIITSETGKDDSGLLQVLFETNPLDKKCGQRLHVTSQPLKIVYDAQTVLKAIEIFKVPSSSALDQISAAADSGLSNMKEMTSSGLQHAIDTHVHLDLKVDFRAPYIIIPYGGKYTENENVLVVNLGNFQMHSLDRPPRRDVRQMYAEGCDEKEILTQLMAQSYDQFALELTRVQILIAQSDEDWEVHVSEVKTSDMHILEPINLKVNLATCMITDDPKLPHMKISGELPSIIVNVSDARLLLLMALGNSIPLPQSDIPEPTPLAKVAKRESSMMLRYLEMQEKASKTQTLLPSTAKKTDDQLVQFTTLEIHFAMSELLLNVKHQSDIASPITNIACFSVKSLELGLVQQTYNTKITLDLGGVSLIQTHDSKEIKMISSPSFEEDEQYLFQIKFTQVNKNSPEFHSTYKSCEASLALEFAKLGIILHKEGLLSLIQFATSLQTEIDDIWGSRPVERVASTHTPSFKSQLSTISEGLGSQLAPQEKKRKHKETKIVVETIKFKLSANVQEVNVEFATEHERISFWALKGVHSNIIVKEPYTQINANLNQIVVVDLNPKTIHNLILTVEGTEALSTRIVLYNLDKMSESDKSDISVDLTMGGLRIIFLNWFVTRMLDFLNEFQTAQAAIIEASQAAAKTAKENMQNVYEKATKLSLSINLKAPDIIIPENSKSYDAILLDLGHISISNQFLTMDIRNEQNFSAVIDEMKLNLTDMKLSRVKLTTRDEIDKELTLLVPLTFKLTIKRNLSTSWYKAVPDIDITGRIFSITVLLSQLDYKTIMSVLNGNLSEGQKKGAPAKQPPKEVIEGTKVISDDKALITIHEKQSGHEEKDAKTNTFLRLTFTMDNLVMTLFTGGSKALSSDSPAHDERHALARFSLEGVSVKVRMLTDNSMIASFLLLNCLLDDMRVGREGKLNRLVQRSQDFGAAPSVSMVSISETSASKSMIDIVVQMKDKDIFTDVRVYSFTLILSVDYLMKIADFLTIPQEEVKEAPKASKSNTSTKSAISSGMMEMEEKASQITLNLKIEKPDIVLVEHMDSIDTQAMILNSEVVMKLRMSGEHQVINGSIKDLQLYTCNYNQLKRIDTKSNVLHPVTISLAGSTPENKGLHLELLVTDIRLSVSPATIELLSRVTATATGSSAERTSEDEELQDHSDVWEHKSFEDEDYWFFRNDEAVEATEALSISSSIVPKSPNKTQEMCIISMPSIILTIEAGVGSKTFPMLVLESSLKGHVNNWSSQLSVEAGLTLQMNYYNSRLALWEPLIEPVEVSHSNKPKWVPWELKLEVSRNEPEEVTTPTDLESLDSAPQQAAMCIDVSSDHSIEIVVTKTCLEVLNNLGKAFATAMKPGEVKMLETMAPFKIVNELGCSVCVNLERGSFALFGGEELAEVILESGAEAQLQKKPMVLSSPSRLGLQLTTDALSVKNYFVNVKVIDKNCNIDLPVVRADKRFFPLNYRGDGNDHWGLISDVTVDEGVTIITLRSILKVYNHFNIPIEVYYMTVRGNELESITTIQPDSHVNIPLKAVYTPTNELFFSVGGYSVTTAPYIWKDLQTNLTITKTLQCQPKEAELGNDPFIIQAVGEMEQVYYENTSRHTMSSTCYNIHLRPAVVFKNCLPIDIICCIENTVSEIPVEPGKTLLLPNVEPGRSALVIRVSFKYGYR</sequence>
<evidence type="ECO:0000313" key="7">
    <source>
        <dbReference type="EMBL" id="EEZ98831.2"/>
    </source>
</evidence>
<gene>
    <name evidence="7" type="primary">AUGUSTUS-3.0.2_04440</name>
    <name evidence="7" type="ORF">TcasGA2_TC004440</name>
</gene>
<evidence type="ECO:0000259" key="6">
    <source>
        <dbReference type="Pfam" id="PF25036"/>
    </source>
</evidence>
<evidence type="ECO:0000256" key="1">
    <source>
        <dbReference type="ARBA" id="ARBA00006545"/>
    </source>
</evidence>
<feature type="domain" description="Chorein N-terminal" evidence="4">
    <location>
        <begin position="2"/>
        <end position="804"/>
    </location>
</feature>
<dbReference type="HOGENOM" id="CLU_000135_1_1_1"/>
<feature type="domain" description="VPS13-like middle region" evidence="5">
    <location>
        <begin position="1069"/>
        <end position="1887"/>
    </location>
</feature>
<evidence type="ECO:0000259" key="4">
    <source>
        <dbReference type="Pfam" id="PF12624"/>
    </source>
</evidence>
<dbReference type="Pfam" id="PF12624">
    <property type="entry name" value="VPS13_N"/>
    <property type="match status" value="1"/>
</dbReference>
<evidence type="ECO:0000313" key="8">
    <source>
        <dbReference type="Proteomes" id="UP000007266"/>
    </source>
</evidence>
<dbReference type="PANTHER" id="PTHR16166:SF93">
    <property type="entry name" value="INTERMEMBRANE LIPID TRANSFER PROTEIN VPS13"/>
    <property type="match status" value="1"/>
</dbReference>
<evidence type="ECO:0000256" key="3">
    <source>
        <dbReference type="ARBA" id="ARBA00023055"/>
    </source>
</evidence>
<reference evidence="7 8" key="2">
    <citation type="journal article" date="2010" name="Nucleic Acids Res.">
        <title>BeetleBase in 2010: revisions to provide comprehensive genomic information for Tribolium castaneum.</title>
        <authorList>
            <person name="Kim H.S."/>
            <person name="Murphy T."/>
            <person name="Xia J."/>
            <person name="Caragea D."/>
            <person name="Park Y."/>
            <person name="Beeman R.W."/>
            <person name="Lorenzen M.D."/>
            <person name="Butcher S."/>
            <person name="Manak J.R."/>
            <person name="Brown S.J."/>
        </authorList>
    </citation>
    <scope>GENOME REANNOTATION</scope>
    <source>
        <strain evidence="7 8">Georgia GA2</strain>
    </source>
</reference>
<feature type="domain" description="Vacuolar protein sorting-associated protein 13 VPS13 adaptor binding" evidence="6">
    <location>
        <begin position="1986"/>
        <end position="2192"/>
    </location>
</feature>
<accession>D6WCW1</accession>
<proteinExistence type="inferred from homology"/>
<name>D6WCW1_TRICA</name>
<dbReference type="GO" id="GO:0006869">
    <property type="term" value="P:lipid transport"/>
    <property type="evidence" value="ECO:0007669"/>
    <property type="project" value="UniProtKB-KW"/>
</dbReference>
<dbReference type="InterPro" id="IPR009543">
    <property type="entry name" value="VPS13_VAB"/>
</dbReference>
<dbReference type="STRING" id="7070.D6WCW1"/>
<dbReference type="PANTHER" id="PTHR16166">
    <property type="entry name" value="VACUOLAR PROTEIN SORTING-ASSOCIATED PROTEIN VPS13"/>
    <property type="match status" value="1"/>
</dbReference>
<dbReference type="Proteomes" id="UP000007266">
    <property type="component" value="Linkage group 2"/>
</dbReference>
<dbReference type="OMA" id="FIATHED"/>
<evidence type="ECO:0000256" key="2">
    <source>
        <dbReference type="ARBA" id="ARBA00022448"/>
    </source>
</evidence>
<dbReference type="InterPro" id="IPR026854">
    <property type="entry name" value="VPS13_N"/>
</dbReference>
<protein>
    <submittedName>
        <fullName evidence="7">Vacuolar protein sorting-associated protein 13A-like Protein</fullName>
    </submittedName>
</protein>
<keyword evidence="2" id="KW-0813">Transport</keyword>
<organism evidence="7 8">
    <name type="scientific">Tribolium castaneum</name>
    <name type="common">Red flour beetle</name>
    <dbReference type="NCBI Taxonomy" id="7070"/>
    <lineage>
        <taxon>Eukaryota</taxon>
        <taxon>Metazoa</taxon>
        <taxon>Ecdysozoa</taxon>
        <taxon>Arthropoda</taxon>
        <taxon>Hexapoda</taxon>
        <taxon>Insecta</taxon>
        <taxon>Pterygota</taxon>
        <taxon>Neoptera</taxon>
        <taxon>Endopterygota</taxon>
        <taxon>Coleoptera</taxon>
        <taxon>Polyphaga</taxon>
        <taxon>Cucujiformia</taxon>
        <taxon>Tenebrionidae</taxon>
        <taxon>Tenebrionidae incertae sedis</taxon>
        <taxon>Tribolium</taxon>
    </lineage>
</organism>
<dbReference type="InterPro" id="IPR056747">
    <property type="entry name" value="VPS13-like_M"/>
</dbReference>
<keyword evidence="3" id="KW-0445">Lipid transport</keyword>
<evidence type="ECO:0000259" key="5">
    <source>
        <dbReference type="Pfam" id="PF25033"/>
    </source>
</evidence>
<reference evidence="7 8" key="1">
    <citation type="journal article" date="2008" name="Nature">
        <title>The genome of the model beetle and pest Tribolium castaneum.</title>
        <authorList>
            <consortium name="Tribolium Genome Sequencing Consortium"/>
            <person name="Richards S."/>
            <person name="Gibbs R.A."/>
            <person name="Weinstock G.M."/>
            <person name="Brown S.J."/>
            <person name="Denell R."/>
            <person name="Beeman R.W."/>
            <person name="Gibbs R."/>
            <person name="Beeman R.W."/>
            <person name="Brown S.J."/>
            <person name="Bucher G."/>
            <person name="Friedrich M."/>
            <person name="Grimmelikhuijzen C.J."/>
            <person name="Klingler M."/>
            <person name="Lorenzen M."/>
            <person name="Richards S."/>
            <person name="Roth S."/>
            <person name="Schroder R."/>
            <person name="Tautz D."/>
            <person name="Zdobnov E.M."/>
            <person name="Muzny D."/>
            <person name="Gibbs R.A."/>
            <person name="Weinstock G.M."/>
            <person name="Attaway T."/>
            <person name="Bell S."/>
            <person name="Buhay C.J."/>
            <person name="Chandrabose M.N."/>
            <person name="Chavez D."/>
            <person name="Clerk-Blankenburg K.P."/>
            <person name="Cree A."/>
            <person name="Dao M."/>
            <person name="Davis C."/>
            <person name="Chacko J."/>
            <person name="Dinh H."/>
            <person name="Dugan-Rocha S."/>
            <person name="Fowler G."/>
            <person name="Garner T.T."/>
            <person name="Garnes J."/>
            <person name="Gnirke A."/>
            <person name="Hawes A."/>
            <person name="Hernandez J."/>
            <person name="Hines S."/>
            <person name="Holder M."/>
            <person name="Hume J."/>
            <person name="Jhangiani S.N."/>
            <person name="Joshi V."/>
            <person name="Khan Z.M."/>
            <person name="Jackson L."/>
            <person name="Kovar C."/>
            <person name="Kowis A."/>
            <person name="Lee S."/>
            <person name="Lewis L.R."/>
            <person name="Margolis J."/>
            <person name="Morgan M."/>
            <person name="Nazareth L.V."/>
            <person name="Nguyen N."/>
            <person name="Okwuonu G."/>
            <person name="Parker D."/>
            <person name="Richards S."/>
            <person name="Ruiz S.J."/>
            <person name="Santibanez J."/>
            <person name="Savard J."/>
            <person name="Scherer S.E."/>
            <person name="Schneider B."/>
            <person name="Sodergren E."/>
            <person name="Tautz D."/>
            <person name="Vattahil S."/>
            <person name="Villasana D."/>
            <person name="White C.S."/>
            <person name="Wright R."/>
            <person name="Park Y."/>
            <person name="Beeman R.W."/>
            <person name="Lord J."/>
            <person name="Oppert B."/>
            <person name="Lorenzen M."/>
            <person name="Brown S."/>
            <person name="Wang L."/>
            <person name="Savard J."/>
            <person name="Tautz D."/>
            <person name="Richards S."/>
            <person name="Weinstock G."/>
            <person name="Gibbs R.A."/>
            <person name="Liu Y."/>
            <person name="Worley K."/>
            <person name="Weinstock G."/>
            <person name="Elsik C.G."/>
            <person name="Reese J.T."/>
            <person name="Elhaik E."/>
            <person name="Landan G."/>
            <person name="Graur D."/>
            <person name="Arensburger P."/>
            <person name="Atkinson P."/>
            <person name="Beeman R.W."/>
            <person name="Beidler J."/>
            <person name="Brown S.J."/>
            <person name="Demuth J.P."/>
            <person name="Drury D.W."/>
            <person name="Du Y.Z."/>
            <person name="Fujiwara H."/>
            <person name="Lorenzen M."/>
            <person name="Maselli V."/>
            <person name="Osanai M."/>
            <person name="Park Y."/>
            <person name="Robertson H.M."/>
            <person name="Tu Z."/>
            <person name="Wang J.J."/>
            <person name="Wang S."/>
            <person name="Richards S."/>
            <person name="Song H."/>
            <person name="Zhang L."/>
            <person name="Sodergren E."/>
            <person name="Werner D."/>
            <person name="Stanke M."/>
            <person name="Morgenstern B."/>
            <person name="Solovyev V."/>
            <person name="Kosarev P."/>
            <person name="Brown G."/>
            <person name="Chen H.C."/>
            <person name="Ermolaeva O."/>
            <person name="Hlavina W."/>
            <person name="Kapustin Y."/>
            <person name="Kiryutin B."/>
            <person name="Kitts P."/>
            <person name="Maglott D."/>
            <person name="Pruitt K."/>
            <person name="Sapojnikov V."/>
            <person name="Souvorov A."/>
            <person name="Mackey A.J."/>
            <person name="Waterhouse R.M."/>
            <person name="Wyder S."/>
            <person name="Zdobnov E.M."/>
            <person name="Zdobnov E.M."/>
            <person name="Wyder S."/>
            <person name="Kriventseva E.V."/>
            <person name="Kadowaki T."/>
            <person name="Bork P."/>
            <person name="Aranda M."/>
            <person name="Bao R."/>
            <person name="Beermann A."/>
            <person name="Berns N."/>
            <person name="Bolognesi R."/>
            <person name="Bonneton F."/>
            <person name="Bopp D."/>
            <person name="Brown S.J."/>
            <person name="Bucher G."/>
            <person name="Butts T."/>
            <person name="Chaumot A."/>
            <person name="Denell R.E."/>
            <person name="Ferrier D.E."/>
            <person name="Friedrich M."/>
            <person name="Gordon C.M."/>
            <person name="Jindra M."/>
            <person name="Klingler M."/>
            <person name="Lan Q."/>
            <person name="Lattorff H.M."/>
            <person name="Laudet V."/>
            <person name="von Levetsow C."/>
            <person name="Liu Z."/>
            <person name="Lutz R."/>
            <person name="Lynch J.A."/>
            <person name="da Fonseca R.N."/>
            <person name="Posnien N."/>
            <person name="Reuter R."/>
            <person name="Roth S."/>
            <person name="Savard J."/>
            <person name="Schinko J.B."/>
            <person name="Schmitt C."/>
            <person name="Schoppmeier M."/>
            <person name="Schroder R."/>
            <person name="Shippy T.D."/>
            <person name="Simonnet F."/>
            <person name="Marques-Souza H."/>
            <person name="Tautz D."/>
            <person name="Tomoyasu Y."/>
            <person name="Trauner J."/>
            <person name="Van der Zee M."/>
            <person name="Vervoort M."/>
            <person name="Wittkopp N."/>
            <person name="Wimmer E.A."/>
            <person name="Yang X."/>
            <person name="Jones A.K."/>
            <person name="Sattelle D.B."/>
            <person name="Ebert P.R."/>
            <person name="Nelson D."/>
            <person name="Scott J.G."/>
            <person name="Beeman R.W."/>
            <person name="Muthukrishnan S."/>
            <person name="Kramer K.J."/>
            <person name="Arakane Y."/>
            <person name="Beeman R.W."/>
            <person name="Zhu Q."/>
            <person name="Hogenkamp D."/>
            <person name="Dixit R."/>
            <person name="Oppert B."/>
            <person name="Jiang H."/>
            <person name="Zou Z."/>
            <person name="Marshall J."/>
            <person name="Elpidina E."/>
            <person name="Vinokurov K."/>
            <person name="Oppert C."/>
            <person name="Zou Z."/>
            <person name="Evans J."/>
            <person name="Lu Z."/>
            <person name="Zhao P."/>
            <person name="Sumathipala N."/>
            <person name="Altincicek B."/>
            <person name="Vilcinskas A."/>
            <person name="Williams M."/>
            <person name="Hultmark D."/>
            <person name="Hetru C."/>
            <person name="Jiang H."/>
            <person name="Grimmelikhuijzen C.J."/>
            <person name="Hauser F."/>
            <person name="Cazzamali G."/>
            <person name="Williamson M."/>
            <person name="Park Y."/>
            <person name="Li B."/>
            <person name="Tanaka Y."/>
            <person name="Predel R."/>
            <person name="Neupert S."/>
            <person name="Schachtner J."/>
            <person name="Verleyen P."/>
            <person name="Raible F."/>
            <person name="Bork P."/>
            <person name="Friedrich M."/>
            <person name="Walden K.K."/>
            <person name="Robertson H.M."/>
            <person name="Angeli S."/>
            <person name="Foret S."/>
            <person name="Bucher G."/>
            <person name="Schuetz S."/>
            <person name="Maleszka R."/>
            <person name="Wimmer E.A."/>
            <person name="Beeman R.W."/>
            <person name="Lorenzen M."/>
            <person name="Tomoyasu Y."/>
            <person name="Miller S.C."/>
            <person name="Grossmann D."/>
            <person name="Bucher G."/>
        </authorList>
    </citation>
    <scope>NUCLEOTIDE SEQUENCE [LARGE SCALE GENOMIC DNA]</scope>
    <source>
        <strain evidence="7 8">Georgia GA2</strain>
    </source>
</reference>
<dbReference type="EMBL" id="KQ971311">
    <property type="protein sequence ID" value="EEZ98831.2"/>
    <property type="molecule type" value="Genomic_DNA"/>
</dbReference>
<dbReference type="Pfam" id="PF25036">
    <property type="entry name" value="VPS13_VAB"/>
    <property type="match status" value="1"/>
</dbReference>